<accession>A0A6C0L202</accession>
<feature type="transmembrane region" description="Helical" evidence="1">
    <location>
        <begin position="6"/>
        <end position="29"/>
    </location>
</feature>
<keyword evidence="1" id="KW-0472">Membrane</keyword>
<keyword evidence="1" id="KW-0812">Transmembrane</keyword>
<feature type="transmembrane region" description="Helical" evidence="1">
    <location>
        <begin position="126"/>
        <end position="150"/>
    </location>
</feature>
<dbReference type="AlphaFoldDB" id="A0A6C0L202"/>
<evidence type="ECO:0000256" key="1">
    <source>
        <dbReference type="SAM" id="Phobius"/>
    </source>
</evidence>
<feature type="transmembrane region" description="Helical" evidence="1">
    <location>
        <begin position="50"/>
        <end position="74"/>
    </location>
</feature>
<organism evidence="2">
    <name type="scientific">viral metagenome</name>
    <dbReference type="NCBI Taxonomy" id="1070528"/>
    <lineage>
        <taxon>unclassified sequences</taxon>
        <taxon>metagenomes</taxon>
        <taxon>organismal metagenomes</taxon>
    </lineage>
</organism>
<sequence length="181" mass="20748">MYQPYMIFASYIVPLSCILITNKLASIVATNRSKLMQEPFTPLPDIFHDILPITNVNVPDYLLVMTVIYLFFYGYNVEEYNPLPCIQSLLLRPFFVVSTTLPSCLKDTKNDESSYYNKMFVSSHDLMYSGHTIVFLSLGEIIGGSVGSIIQYGFPITLISSRQHYTIDVFVSFIVYHYFNN</sequence>
<keyword evidence="1" id="KW-1133">Transmembrane helix</keyword>
<dbReference type="EMBL" id="MN741033">
    <property type="protein sequence ID" value="QHU23563.1"/>
    <property type="molecule type" value="Genomic_DNA"/>
</dbReference>
<protein>
    <recommendedName>
        <fullName evidence="3">Sphingomyelin synthase-like domain-containing protein</fullName>
    </recommendedName>
</protein>
<proteinExistence type="predicted"/>
<evidence type="ECO:0000313" key="2">
    <source>
        <dbReference type="EMBL" id="QHU23563.1"/>
    </source>
</evidence>
<name>A0A6C0L202_9ZZZZ</name>
<evidence type="ECO:0008006" key="3">
    <source>
        <dbReference type="Google" id="ProtNLM"/>
    </source>
</evidence>
<reference evidence="2" key="1">
    <citation type="journal article" date="2020" name="Nature">
        <title>Giant virus diversity and host interactions through global metagenomics.</title>
        <authorList>
            <person name="Schulz F."/>
            <person name="Roux S."/>
            <person name="Paez-Espino D."/>
            <person name="Jungbluth S."/>
            <person name="Walsh D.A."/>
            <person name="Denef V.J."/>
            <person name="McMahon K.D."/>
            <person name="Konstantinidis K.T."/>
            <person name="Eloe-Fadrosh E.A."/>
            <person name="Kyrpides N.C."/>
            <person name="Woyke T."/>
        </authorList>
    </citation>
    <scope>NUCLEOTIDE SEQUENCE</scope>
    <source>
        <strain evidence="2">GVMAG-S-ERX555907-94</strain>
    </source>
</reference>